<dbReference type="Proteomes" id="UP001501510">
    <property type="component" value="Unassembled WGS sequence"/>
</dbReference>
<name>A0ABP3UIS0_9CLOT</name>
<organism evidence="1 2">
    <name type="scientific">Clostridium oceanicum</name>
    <dbReference type="NCBI Taxonomy" id="1543"/>
    <lineage>
        <taxon>Bacteria</taxon>
        <taxon>Bacillati</taxon>
        <taxon>Bacillota</taxon>
        <taxon>Clostridia</taxon>
        <taxon>Eubacteriales</taxon>
        <taxon>Clostridiaceae</taxon>
        <taxon>Clostridium</taxon>
    </lineage>
</organism>
<gene>
    <name evidence="1" type="ORF">GCM10008906_09710</name>
</gene>
<evidence type="ECO:0000313" key="1">
    <source>
        <dbReference type="EMBL" id="GAA0735687.1"/>
    </source>
</evidence>
<keyword evidence="2" id="KW-1185">Reference proteome</keyword>
<dbReference type="EMBL" id="BAAACG010000006">
    <property type="protein sequence ID" value="GAA0735687.1"/>
    <property type="molecule type" value="Genomic_DNA"/>
</dbReference>
<protein>
    <submittedName>
        <fullName evidence="1">Uncharacterized protein</fullName>
    </submittedName>
</protein>
<accession>A0ABP3UIS0</accession>
<sequence length="130" mass="14708">MLMAKLKAKKIIDAINKGIELNPISIEIRGVKKILVDGAFEEVPFEKTLNVLIYLDNNSNKIEIDSKTKGTSYSSNKYKMIADKDEDIEVNPKESIEFDCTEGHMKIKAVYPMVIEGTICGYMCDLERID</sequence>
<proteinExistence type="predicted"/>
<comment type="caution">
    <text evidence="1">The sequence shown here is derived from an EMBL/GenBank/DDBJ whole genome shotgun (WGS) entry which is preliminary data.</text>
</comment>
<reference evidence="2" key="1">
    <citation type="journal article" date="2019" name="Int. J. Syst. Evol. Microbiol.">
        <title>The Global Catalogue of Microorganisms (GCM) 10K type strain sequencing project: providing services to taxonomists for standard genome sequencing and annotation.</title>
        <authorList>
            <consortium name="The Broad Institute Genomics Platform"/>
            <consortium name="The Broad Institute Genome Sequencing Center for Infectious Disease"/>
            <person name="Wu L."/>
            <person name="Ma J."/>
        </authorList>
    </citation>
    <scope>NUCLEOTIDE SEQUENCE [LARGE SCALE GENOMIC DNA]</scope>
    <source>
        <strain evidence="2">JCM 1407</strain>
    </source>
</reference>
<evidence type="ECO:0000313" key="2">
    <source>
        <dbReference type="Proteomes" id="UP001501510"/>
    </source>
</evidence>